<dbReference type="EMBL" id="CM026432">
    <property type="protein sequence ID" value="KAG0557357.1"/>
    <property type="molecule type" value="Genomic_DNA"/>
</dbReference>
<evidence type="ECO:0000313" key="2">
    <source>
        <dbReference type="Proteomes" id="UP000822688"/>
    </source>
</evidence>
<keyword evidence="2" id="KW-1185">Reference proteome</keyword>
<evidence type="ECO:0000313" key="1">
    <source>
        <dbReference type="EMBL" id="KAG0557358.1"/>
    </source>
</evidence>
<sequence length="281" mass="32284">MGEVISFGAMVQFKKMHDRRKRDKKMVKNAPENSLDELTEVRQVLACLVKGVYDRDKKGANPEKYWKSLGYEPVEDLSVLAEEYEYSSRDDHDDKKVILCDRKVVGDLLKDRMNFGDLARDPPNKARLMLFKRIGEQVQPEDAEAGPREPNLKKLKKSEQKLPELVIAIRGTILSEVADVSCDAEIFAETLHAKKHSYMPIVRLIWAISRHYGTVDHVSLPQYRVFSLQRGGHFPEFFHSPYRMTCTVQNCLESGVLKAMSTLRRTQFCPPPRGNVPKMMM</sequence>
<protein>
    <submittedName>
        <fullName evidence="1">Uncharacterized protein</fullName>
    </submittedName>
</protein>
<accession>A0A8T0GHW6</accession>
<comment type="caution">
    <text evidence="1">The sequence shown here is derived from an EMBL/GenBank/DDBJ whole genome shotgun (WGS) entry which is preliminary data.</text>
</comment>
<dbReference type="Proteomes" id="UP000822688">
    <property type="component" value="Chromosome 11"/>
</dbReference>
<name>A0A8T0GHW6_CERPU</name>
<dbReference type="AlphaFoldDB" id="A0A8T0GHW6"/>
<dbReference type="EMBL" id="CM026432">
    <property type="protein sequence ID" value="KAG0557358.1"/>
    <property type="molecule type" value="Genomic_DNA"/>
</dbReference>
<organism evidence="1 2">
    <name type="scientific">Ceratodon purpureus</name>
    <name type="common">Fire moss</name>
    <name type="synonym">Dicranum purpureum</name>
    <dbReference type="NCBI Taxonomy" id="3225"/>
    <lineage>
        <taxon>Eukaryota</taxon>
        <taxon>Viridiplantae</taxon>
        <taxon>Streptophyta</taxon>
        <taxon>Embryophyta</taxon>
        <taxon>Bryophyta</taxon>
        <taxon>Bryophytina</taxon>
        <taxon>Bryopsida</taxon>
        <taxon>Dicranidae</taxon>
        <taxon>Pseudoditrichales</taxon>
        <taxon>Ditrichaceae</taxon>
        <taxon>Ceratodon</taxon>
    </lineage>
</organism>
<proteinExistence type="predicted"/>
<reference evidence="1 2" key="1">
    <citation type="submission" date="2020-06" db="EMBL/GenBank/DDBJ databases">
        <title>WGS assembly of Ceratodon purpureus strain R40.</title>
        <authorList>
            <person name="Carey S.B."/>
            <person name="Jenkins J."/>
            <person name="Shu S."/>
            <person name="Lovell J.T."/>
            <person name="Sreedasyam A."/>
            <person name="Maumus F."/>
            <person name="Tiley G.P."/>
            <person name="Fernandez-Pozo N."/>
            <person name="Barry K."/>
            <person name="Chen C."/>
            <person name="Wang M."/>
            <person name="Lipzen A."/>
            <person name="Daum C."/>
            <person name="Saski C.A."/>
            <person name="Payton A.C."/>
            <person name="Mcbreen J.C."/>
            <person name="Conrad R.E."/>
            <person name="Kollar L.M."/>
            <person name="Olsson S."/>
            <person name="Huttunen S."/>
            <person name="Landis J.B."/>
            <person name="Wickett N.J."/>
            <person name="Johnson M.G."/>
            <person name="Rensing S.A."/>
            <person name="Grimwood J."/>
            <person name="Schmutz J."/>
            <person name="Mcdaniel S.F."/>
        </authorList>
    </citation>
    <scope>NUCLEOTIDE SEQUENCE [LARGE SCALE GENOMIC DNA]</scope>
    <source>
        <strain evidence="1 2">R40</strain>
    </source>
</reference>
<gene>
    <name evidence="1" type="ORF">KC19_11G123100</name>
</gene>